<dbReference type="Proteomes" id="UP000823617">
    <property type="component" value="Unassembled WGS sequence"/>
</dbReference>
<evidence type="ECO:0000256" key="1">
    <source>
        <dbReference type="SAM" id="SignalP"/>
    </source>
</evidence>
<comment type="caution">
    <text evidence="2">The sequence shown here is derived from an EMBL/GenBank/DDBJ whole genome shotgun (WGS) entry which is preliminary data.</text>
</comment>
<protein>
    <recommendedName>
        <fullName evidence="4">Tetratricopeptide repeat protein</fullName>
    </recommendedName>
</protein>
<feature type="signal peptide" evidence="1">
    <location>
        <begin position="1"/>
        <end position="27"/>
    </location>
</feature>
<feature type="chain" id="PRO_5038615600" description="Tetratricopeptide repeat protein" evidence="1">
    <location>
        <begin position="28"/>
        <end position="548"/>
    </location>
</feature>
<evidence type="ECO:0000313" key="2">
    <source>
        <dbReference type="EMBL" id="MBO8455989.1"/>
    </source>
</evidence>
<reference evidence="2" key="2">
    <citation type="journal article" date="2021" name="PeerJ">
        <title>Extensive microbial diversity within the chicken gut microbiome revealed by metagenomics and culture.</title>
        <authorList>
            <person name="Gilroy R."/>
            <person name="Ravi A."/>
            <person name="Getino M."/>
            <person name="Pursley I."/>
            <person name="Horton D.L."/>
            <person name="Alikhan N.F."/>
            <person name="Baker D."/>
            <person name="Gharbi K."/>
            <person name="Hall N."/>
            <person name="Watson M."/>
            <person name="Adriaenssens E.M."/>
            <person name="Foster-Nyarko E."/>
            <person name="Jarju S."/>
            <person name="Secka A."/>
            <person name="Antonio M."/>
            <person name="Oren A."/>
            <person name="Chaudhuri R.R."/>
            <person name="La Ragione R."/>
            <person name="Hildebrand F."/>
            <person name="Pallen M.J."/>
        </authorList>
    </citation>
    <scope>NUCLEOTIDE SEQUENCE</scope>
    <source>
        <strain evidence="2">B1-3475</strain>
    </source>
</reference>
<dbReference type="EMBL" id="JADIMK010000068">
    <property type="protein sequence ID" value="MBO8455989.1"/>
    <property type="molecule type" value="Genomic_DNA"/>
</dbReference>
<evidence type="ECO:0008006" key="4">
    <source>
        <dbReference type="Google" id="ProtNLM"/>
    </source>
</evidence>
<name>A0A9D9N0L1_9BACT</name>
<gene>
    <name evidence="2" type="ORF">IAC08_06250</name>
</gene>
<dbReference type="SUPFAM" id="SSF81901">
    <property type="entry name" value="HCP-like"/>
    <property type="match status" value="1"/>
</dbReference>
<accession>A0A9D9N0L1</accession>
<sequence>MKRGIKLLSSVALGLAAVACSSPEKMADMAENVTVKCDPAVLEVVAGEINATVSVTYPADYFHPKAILEVTPVLVYEGGEAAMEPFIYQGEKVTDNYTVVPSEGSTVTEKVHFTYVPGMEKSYLELRGVVKHKDKSVNLPVKKVADGANTTYMLVRKNGKVDYIPDSYQEIIKQTAEGQILYTINSSTVRNSQLKSESVKNFQAAIDEIKANERKEITSTDIVAYASPDGGEELNAKLSDKRSTSAEKAFGKVTKKHEVDAPVNVKSIGQDWEGFQELVAQSDIADKDLIIRVLSMYSDPAVREREIKNMSAVYKTLAKEILPELRRARFIANVEFTNYTNEELLQLIEENIDVLDEEALLRAASVAKDNNAKINVYNKAIEKYNSDRAQYNLAVVYLKENNMDSAKAALAKVKDQNAYWQNAMGVVALREGNLDEAAKYFTAAASQTSKENLAVIDILKGNYAAAVEKLADAEGCCNDKTLAYILTDQLDKAAASATCASPCVSYLKAIIAARQGDAEGVKTNLEAASKVEALAERAAKDIEFAQYR</sequence>
<dbReference type="Gene3D" id="1.25.40.10">
    <property type="entry name" value="Tetratricopeptide repeat domain"/>
    <property type="match status" value="1"/>
</dbReference>
<proteinExistence type="predicted"/>
<evidence type="ECO:0000313" key="3">
    <source>
        <dbReference type="Proteomes" id="UP000823617"/>
    </source>
</evidence>
<dbReference type="InterPro" id="IPR011990">
    <property type="entry name" value="TPR-like_helical_dom_sf"/>
</dbReference>
<dbReference type="PROSITE" id="PS51257">
    <property type="entry name" value="PROKAR_LIPOPROTEIN"/>
    <property type="match status" value="1"/>
</dbReference>
<reference evidence="2" key="1">
    <citation type="submission" date="2020-10" db="EMBL/GenBank/DDBJ databases">
        <authorList>
            <person name="Gilroy R."/>
        </authorList>
    </citation>
    <scope>NUCLEOTIDE SEQUENCE</scope>
    <source>
        <strain evidence="2">B1-3475</strain>
    </source>
</reference>
<organism evidence="2 3">
    <name type="scientific">Candidatus Cryptobacteroides intestinigallinarum</name>
    <dbReference type="NCBI Taxonomy" id="2840767"/>
    <lineage>
        <taxon>Bacteria</taxon>
        <taxon>Pseudomonadati</taxon>
        <taxon>Bacteroidota</taxon>
        <taxon>Bacteroidia</taxon>
        <taxon>Bacteroidales</taxon>
        <taxon>Candidatus Cryptobacteroides</taxon>
    </lineage>
</organism>
<dbReference type="AlphaFoldDB" id="A0A9D9N0L1"/>
<keyword evidence="1" id="KW-0732">Signal</keyword>